<feature type="transmembrane region" description="Helical" evidence="2">
    <location>
        <begin position="440"/>
        <end position="459"/>
    </location>
</feature>
<feature type="region of interest" description="Disordered" evidence="1">
    <location>
        <begin position="496"/>
        <end position="517"/>
    </location>
</feature>
<keyword evidence="2" id="KW-0472">Membrane</keyword>
<evidence type="ECO:0000256" key="1">
    <source>
        <dbReference type="SAM" id="MobiDB-lite"/>
    </source>
</evidence>
<gene>
    <name evidence="3" type="ORF">DNG_08418</name>
</gene>
<keyword evidence="2" id="KW-1133">Transmembrane helix</keyword>
<evidence type="ECO:0000256" key="2">
    <source>
        <dbReference type="SAM" id="Phobius"/>
    </source>
</evidence>
<name>A0AAE8SYB9_9PEZI</name>
<feature type="region of interest" description="Disordered" evidence="1">
    <location>
        <begin position="1"/>
        <end position="50"/>
    </location>
</feature>
<protein>
    <submittedName>
        <fullName evidence="3">Uncharacterized protein</fullName>
    </submittedName>
</protein>
<keyword evidence="2" id="KW-0812">Transmembrane</keyword>
<evidence type="ECO:0000313" key="3">
    <source>
        <dbReference type="EMBL" id="SPO05731.1"/>
    </source>
</evidence>
<accession>A0AAE8SYB9</accession>
<feature type="region of interest" description="Disordered" evidence="1">
    <location>
        <begin position="362"/>
        <end position="394"/>
    </location>
</feature>
<sequence>MDTAAETDREHAGESRQSRKREAPSSTPSSPPNPTGTSHQRSPSPLANGPARGSSILVCVLRFDLDSGTVNEVVLPAGPEDLCHGLKKKVARRYPLCLVHGLPANFLDVIRDCAEVDLTFFKAHASRKNYRPDKTRDNFTWAHWEYPELATRYPEAMGLQTSPSKICSKPPDLMGPPVVKPVDHEGLSAIFRRVSLWSKLDGNTVVFLDIPHGKDDGSPCPETGNQTEVTEGLRSSDPKRSGPEDWVTQFPRGEETPDLETDLYAALKHGRGGMQHDVGDVVSKLVYDRWLELFRALPPPESICHGSDRMGLLWEMLQSLEKNLQTAADLGLNGSEWNRLLRRIQRVMDNLACTLPANQMASTKESISSKRNLEDSPDQSGPGGRLEGPFNQSDPLDWEQINRRSLDRITYLGGIMLPVSVVSGILGIEGRYGSEGYQFWVFWVAAFVSSSICLLIIYLDQLRGLNIWFEVPANDAGEAMFPSYQAELGMGSGRMSDNPGGPSIGNPGTSRRGRQSLRMEGLKRSGGKIWRREELGWGGAVKKTVGYYRFKGDRVRFDRPEADEDG</sequence>
<feature type="compositionally biased region" description="Basic and acidic residues" evidence="1">
    <location>
        <begin position="234"/>
        <end position="243"/>
    </location>
</feature>
<feature type="transmembrane region" description="Helical" evidence="2">
    <location>
        <begin position="409"/>
        <end position="428"/>
    </location>
</feature>
<feature type="compositionally biased region" description="Basic and acidic residues" evidence="1">
    <location>
        <begin position="1"/>
        <end position="23"/>
    </location>
</feature>
<comment type="caution">
    <text evidence="3">The sequence shown here is derived from an EMBL/GenBank/DDBJ whole genome shotgun (WGS) entry which is preliminary data.</text>
</comment>
<organism evidence="3 4">
    <name type="scientific">Cephalotrichum gorgonifer</name>
    <dbReference type="NCBI Taxonomy" id="2041049"/>
    <lineage>
        <taxon>Eukaryota</taxon>
        <taxon>Fungi</taxon>
        <taxon>Dikarya</taxon>
        <taxon>Ascomycota</taxon>
        <taxon>Pezizomycotina</taxon>
        <taxon>Sordariomycetes</taxon>
        <taxon>Hypocreomycetidae</taxon>
        <taxon>Microascales</taxon>
        <taxon>Microascaceae</taxon>
        <taxon>Cephalotrichum</taxon>
    </lineage>
</organism>
<dbReference type="AlphaFoldDB" id="A0AAE8SYB9"/>
<evidence type="ECO:0000313" key="4">
    <source>
        <dbReference type="Proteomes" id="UP001187682"/>
    </source>
</evidence>
<proteinExistence type="predicted"/>
<dbReference type="Proteomes" id="UP001187682">
    <property type="component" value="Unassembled WGS sequence"/>
</dbReference>
<feature type="region of interest" description="Disordered" evidence="1">
    <location>
        <begin position="213"/>
        <end position="255"/>
    </location>
</feature>
<reference evidence="3" key="1">
    <citation type="submission" date="2018-03" db="EMBL/GenBank/DDBJ databases">
        <authorList>
            <person name="Guldener U."/>
        </authorList>
    </citation>
    <scope>NUCLEOTIDE SEQUENCE</scope>
</reference>
<keyword evidence="4" id="KW-1185">Reference proteome</keyword>
<dbReference type="EMBL" id="ONZQ02000013">
    <property type="protein sequence ID" value="SPO05731.1"/>
    <property type="molecule type" value="Genomic_DNA"/>
</dbReference>